<dbReference type="GO" id="GO:0015031">
    <property type="term" value="P:protein transport"/>
    <property type="evidence" value="ECO:0007669"/>
    <property type="project" value="InterPro"/>
</dbReference>
<reference evidence="3" key="1">
    <citation type="journal article" date="2011" name="Nat. Genet.">
        <title>The Arabidopsis lyrata genome sequence and the basis of rapid genome size change.</title>
        <authorList>
            <person name="Hu T.T."/>
            <person name="Pattyn P."/>
            <person name="Bakker E.G."/>
            <person name="Cao J."/>
            <person name="Cheng J.-F."/>
            <person name="Clark R.M."/>
            <person name="Fahlgren N."/>
            <person name="Fawcett J.A."/>
            <person name="Grimwood J."/>
            <person name="Gundlach H."/>
            <person name="Haberer G."/>
            <person name="Hollister J.D."/>
            <person name="Ossowski S."/>
            <person name="Ottilar R.P."/>
            <person name="Salamov A.A."/>
            <person name="Schneeberger K."/>
            <person name="Spannagl M."/>
            <person name="Wang X."/>
            <person name="Yang L."/>
            <person name="Nasrallah M.E."/>
            <person name="Bergelson J."/>
            <person name="Carrington J.C."/>
            <person name="Gaut B.S."/>
            <person name="Schmutz J."/>
            <person name="Mayer K.F.X."/>
            <person name="Van de Peer Y."/>
            <person name="Grigoriev I.V."/>
            <person name="Nordborg M."/>
            <person name="Weigel D."/>
            <person name="Guo Y.-L."/>
        </authorList>
    </citation>
    <scope>NUCLEOTIDE SEQUENCE [LARGE SCALE GENOMIC DNA]</scope>
    <source>
        <strain evidence="3">cv. MN47</strain>
    </source>
</reference>
<dbReference type="AlphaFoldDB" id="D7LKN4"/>
<dbReference type="HOGENOM" id="CLU_3053061_0_0_1"/>
<evidence type="ECO:0000313" key="2">
    <source>
        <dbReference type="EMBL" id="EFH55463.1"/>
    </source>
</evidence>
<comment type="similarity">
    <text evidence="1">Belongs to the IST1 family.</text>
</comment>
<dbReference type="PANTHER" id="PTHR12161">
    <property type="entry name" value="IST1 FAMILY MEMBER"/>
    <property type="match status" value="1"/>
</dbReference>
<dbReference type="Proteomes" id="UP000008694">
    <property type="component" value="Unassembled WGS sequence"/>
</dbReference>
<gene>
    <name evidence="2" type="ORF">ARALYDRAFT_901877</name>
</gene>
<dbReference type="eggNOG" id="KOG2027">
    <property type="taxonomic scope" value="Eukaryota"/>
</dbReference>
<evidence type="ECO:0000313" key="3">
    <source>
        <dbReference type="Proteomes" id="UP000008694"/>
    </source>
</evidence>
<accession>D7LKN4</accession>
<sequence length="54" mass="6254">MDVARIKLLRNKRLVVVKQMRRDIAVLLQSGQDATACIRMNGQEEVKRINVLMM</sequence>
<proteinExistence type="inferred from homology"/>
<dbReference type="InterPro" id="IPR042277">
    <property type="entry name" value="IST1-like"/>
</dbReference>
<name>D7LKN4_ARALL</name>
<keyword evidence="3" id="KW-1185">Reference proteome</keyword>
<dbReference type="Pfam" id="PF03398">
    <property type="entry name" value="Ist1"/>
    <property type="match status" value="1"/>
</dbReference>
<organism evidence="3">
    <name type="scientific">Arabidopsis lyrata subsp. lyrata</name>
    <name type="common">Lyre-leaved rock-cress</name>
    <dbReference type="NCBI Taxonomy" id="81972"/>
    <lineage>
        <taxon>Eukaryota</taxon>
        <taxon>Viridiplantae</taxon>
        <taxon>Streptophyta</taxon>
        <taxon>Embryophyta</taxon>
        <taxon>Tracheophyta</taxon>
        <taxon>Spermatophyta</taxon>
        <taxon>Magnoliopsida</taxon>
        <taxon>eudicotyledons</taxon>
        <taxon>Gunneridae</taxon>
        <taxon>Pentapetalae</taxon>
        <taxon>rosids</taxon>
        <taxon>malvids</taxon>
        <taxon>Brassicales</taxon>
        <taxon>Brassicaceae</taxon>
        <taxon>Camelineae</taxon>
        <taxon>Arabidopsis</taxon>
    </lineage>
</organism>
<dbReference type="Gramene" id="scaffold_401378.1">
    <property type="protein sequence ID" value="scaffold_401378.1"/>
    <property type="gene ID" value="scaffold_401378.1"/>
</dbReference>
<evidence type="ECO:0000256" key="1">
    <source>
        <dbReference type="ARBA" id="ARBA00005536"/>
    </source>
</evidence>
<dbReference type="InterPro" id="IPR005061">
    <property type="entry name" value="Ist1"/>
</dbReference>
<dbReference type="STRING" id="81972.D7LKN4"/>
<dbReference type="Gene3D" id="1.20.1260.60">
    <property type="entry name" value="Vacuolar protein sorting-associated protein Ist1"/>
    <property type="match status" value="1"/>
</dbReference>
<dbReference type="PANTHER" id="PTHR12161:SF55">
    <property type="entry name" value="REGULATOR OF VPS4 ACTIVITY IN THE MVB PATHWAY PROTEIN"/>
    <property type="match status" value="1"/>
</dbReference>
<protein>
    <submittedName>
        <fullName evidence="2">Uncharacterized protein</fullName>
    </submittedName>
</protein>
<dbReference type="EMBL" id="GL348716">
    <property type="protein sequence ID" value="EFH55463.1"/>
    <property type="molecule type" value="Genomic_DNA"/>
</dbReference>